<dbReference type="InParanoid" id="A0A212EUS5"/>
<reference evidence="3 4" key="1">
    <citation type="journal article" date="2011" name="Cell">
        <title>The monarch butterfly genome yields insights into long-distance migration.</title>
        <authorList>
            <person name="Zhan S."/>
            <person name="Merlin C."/>
            <person name="Boore J.L."/>
            <person name="Reppert S.M."/>
        </authorList>
    </citation>
    <scope>NUCLEOTIDE SEQUENCE [LARGE SCALE GENOMIC DNA]</scope>
    <source>
        <strain evidence="3">F-2</strain>
    </source>
</reference>
<keyword evidence="4" id="KW-1185">Reference proteome</keyword>
<evidence type="ECO:0000313" key="3">
    <source>
        <dbReference type="EMBL" id="OWR45242.1"/>
    </source>
</evidence>
<evidence type="ECO:0000256" key="1">
    <source>
        <dbReference type="SAM" id="MobiDB-lite"/>
    </source>
</evidence>
<dbReference type="KEGG" id="dpl:KGM_209106"/>
<accession>A0A212EUS5</accession>
<dbReference type="AlphaFoldDB" id="A0A212EUS5"/>
<reference evidence="3" key="2">
    <citation type="submission" date="2012-10" db="EMBL/GenBank/DDBJ databases">
        <title>MonarchBase: the monarch butterfly genome database.</title>
        <authorList>
            <person name="Zhan S."/>
            <person name="Reppert S.M."/>
        </authorList>
    </citation>
    <scope>NUCLEOTIDE SEQUENCE</scope>
    <source>
        <strain evidence="3">F-2</strain>
    </source>
</reference>
<name>A0A212EUS5_DANPL</name>
<organism evidence="3 4">
    <name type="scientific">Danaus plexippus plexippus</name>
    <dbReference type="NCBI Taxonomy" id="278856"/>
    <lineage>
        <taxon>Eukaryota</taxon>
        <taxon>Metazoa</taxon>
        <taxon>Ecdysozoa</taxon>
        <taxon>Arthropoda</taxon>
        <taxon>Hexapoda</taxon>
        <taxon>Insecta</taxon>
        <taxon>Pterygota</taxon>
        <taxon>Neoptera</taxon>
        <taxon>Endopterygota</taxon>
        <taxon>Lepidoptera</taxon>
        <taxon>Glossata</taxon>
        <taxon>Ditrysia</taxon>
        <taxon>Papilionoidea</taxon>
        <taxon>Nymphalidae</taxon>
        <taxon>Danainae</taxon>
        <taxon>Danaini</taxon>
        <taxon>Danaina</taxon>
        <taxon>Danaus</taxon>
        <taxon>Danaus</taxon>
    </lineage>
</organism>
<gene>
    <name evidence="3" type="ORF">KGM_209106</name>
    <name evidence="2" type="ORF">KGM_209107</name>
</gene>
<comment type="caution">
    <text evidence="3">The sequence shown here is derived from an EMBL/GenBank/DDBJ whole genome shotgun (WGS) entry which is preliminary data.</text>
</comment>
<feature type="region of interest" description="Disordered" evidence="1">
    <location>
        <begin position="1"/>
        <end position="26"/>
    </location>
</feature>
<dbReference type="KEGG" id="dpl:KGM_209107"/>
<dbReference type="EMBL" id="AGBW02012311">
    <property type="protein sequence ID" value="OWR45242.1"/>
    <property type="molecule type" value="Genomic_DNA"/>
</dbReference>
<feature type="compositionally biased region" description="Basic and acidic residues" evidence="1">
    <location>
        <begin position="1"/>
        <end position="22"/>
    </location>
</feature>
<evidence type="ECO:0000313" key="4">
    <source>
        <dbReference type="Proteomes" id="UP000007151"/>
    </source>
</evidence>
<proteinExistence type="predicted"/>
<dbReference type="EMBL" id="AGBW02012311">
    <property type="protein sequence ID" value="OWR45241.1"/>
    <property type="molecule type" value="Genomic_DNA"/>
</dbReference>
<evidence type="ECO:0000313" key="2">
    <source>
        <dbReference type="EMBL" id="OWR45241.1"/>
    </source>
</evidence>
<sequence>MPVRNGEEHDEHEKVRPTEKPCNKKQNKGYCDITCKIRRLKWRWAGHMHITRAELLLSGILEKARGKEADRRKEQSGSRKMLVENVGGRLCRLAIRSTENM</sequence>
<protein>
    <submittedName>
        <fullName evidence="3">Uncharacterized protein</fullName>
    </submittedName>
</protein>
<dbReference type="Proteomes" id="UP000007151">
    <property type="component" value="Unassembled WGS sequence"/>
</dbReference>